<dbReference type="PROSITE" id="PS00087">
    <property type="entry name" value="SOD_CU_ZN_1"/>
    <property type="match status" value="1"/>
</dbReference>
<dbReference type="InterPro" id="IPR036423">
    <property type="entry name" value="SOD-like_Cu/Zn_dom_sf"/>
</dbReference>
<dbReference type="SUPFAM" id="SSF49329">
    <property type="entry name" value="Cu,Zn superoxide dismutase-like"/>
    <property type="match status" value="1"/>
</dbReference>
<dbReference type="InterPro" id="IPR024134">
    <property type="entry name" value="SOD_Cu/Zn_/chaperone"/>
</dbReference>
<dbReference type="CDD" id="cd00305">
    <property type="entry name" value="Cu-Zn_Superoxide_Dismutase"/>
    <property type="match status" value="1"/>
</dbReference>
<accession>A0A090LLL5</accession>
<keyword evidence="4" id="KW-1185">Reference proteome</keyword>
<dbReference type="EMBL" id="LN609529">
    <property type="protein sequence ID" value="CEF68445.1"/>
    <property type="molecule type" value="Genomic_DNA"/>
</dbReference>
<evidence type="ECO:0000256" key="1">
    <source>
        <dbReference type="SAM" id="SignalP"/>
    </source>
</evidence>
<dbReference type="GO" id="GO:0005507">
    <property type="term" value="F:copper ion binding"/>
    <property type="evidence" value="ECO:0007669"/>
    <property type="project" value="InterPro"/>
</dbReference>
<dbReference type="AlphaFoldDB" id="A0A090LLL5"/>
<dbReference type="Pfam" id="PF00080">
    <property type="entry name" value="Sod_Cu"/>
    <property type="match status" value="1"/>
</dbReference>
<sequence length="175" mass="19018">MIFTFVLIFILPALTLCGQTAKIRMYLVQKPNEAPKKYIGIIKLTQYNSGLIKFYGTVKGLKPGAHGFHIHEKGDLGNGCRNAGAHLNLYNKPHGGLKGSRRHQGDLENIIADKKGVAIVNVTVCGLGFKRPVEIMKRSLVIHEKEDDLGLGNHVDSPTTGNSGGRVACGLFSKK</sequence>
<evidence type="ECO:0000313" key="5">
    <source>
        <dbReference type="WBParaSite" id="SRAE_2000310200.1"/>
    </source>
</evidence>
<dbReference type="Gene3D" id="2.60.40.200">
    <property type="entry name" value="Superoxide dismutase, copper/zinc binding domain"/>
    <property type="match status" value="1"/>
</dbReference>
<proteinExistence type="predicted"/>
<organism evidence="3">
    <name type="scientific">Strongyloides ratti</name>
    <name type="common">Parasitic roundworm</name>
    <dbReference type="NCBI Taxonomy" id="34506"/>
    <lineage>
        <taxon>Eukaryota</taxon>
        <taxon>Metazoa</taxon>
        <taxon>Ecdysozoa</taxon>
        <taxon>Nematoda</taxon>
        <taxon>Chromadorea</taxon>
        <taxon>Rhabditida</taxon>
        <taxon>Tylenchina</taxon>
        <taxon>Panagrolaimomorpha</taxon>
        <taxon>Strongyloidoidea</taxon>
        <taxon>Strongyloididae</taxon>
        <taxon>Strongyloides</taxon>
    </lineage>
</organism>
<reference evidence="5" key="2">
    <citation type="submission" date="2020-12" db="UniProtKB">
        <authorList>
            <consortium name="WormBaseParasite"/>
        </authorList>
    </citation>
    <scope>IDENTIFICATION</scope>
</reference>
<dbReference type="Proteomes" id="UP000035682">
    <property type="component" value="Unplaced"/>
</dbReference>
<dbReference type="GeneID" id="36380815"/>
<protein>
    <submittedName>
        <fullName evidence="3 5">Superoxide dismutase [Cu-Zn]</fullName>
    </submittedName>
</protein>
<evidence type="ECO:0000313" key="6">
    <source>
        <dbReference type="WormBase" id="SRAE_2000310200"/>
    </source>
</evidence>
<name>A0A090LLL5_STRRB</name>
<dbReference type="InterPro" id="IPR018152">
    <property type="entry name" value="SOD_Cu/Zn_BS"/>
</dbReference>
<gene>
    <name evidence="3 5 6" type="ORF">SRAE_2000310200</name>
</gene>
<feature type="domain" description="Superoxide dismutase copper/zinc binding" evidence="2">
    <location>
        <begin position="40"/>
        <end position="171"/>
    </location>
</feature>
<dbReference type="RefSeq" id="XP_024507645.1">
    <property type="nucleotide sequence ID" value="XM_024654256.1"/>
</dbReference>
<evidence type="ECO:0000313" key="4">
    <source>
        <dbReference type="Proteomes" id="UP000035682"/>
    </source>
</evidence>
<dbReference type="CTD" id="36380815"/>
<evidence type="ECO:0000313" key="3">
    <source>
        <dbReference type="EMBL" id="CEF68445.1"/>
    </source>
</evidence>
<dbReference type="PANTHER" id="PTHR10003">
    <property type="entry name" value="SUPEROXIDE DISMUTASE CU-ZN -RELATED"/>
    <property type="match status" value="1"/>
</dbReference>
<dbReference type="WBParaSite" id="SRAE_2000310200.1">
    <property type="protein sequence ID" value="SRAE_2000310200.1"/>
    <property type="gene ID" value="WBGene00263322"/>
</dbReference>
<keyword evidence="1" id="KW-0732">Signal</keyword>
<dbReference type="GO" id="GO:0006801">
    <property type="term" value="P:superoxide metabolic process"/>
    <property type="evidence" value="ECO:0007669"/>
    <property type="project" value="InterPro"/>
</dbReference>
<dbReference type="InterPro" id="IPR001424">
    <property type="entry name" value="SOD_Cu_Zn_dom"/>
</dbReference>
<evidence type="ECO:0000259" key="2">
    <source>
        <dbReference type="Pfam" id="PF00080"/>
    </source>
</evidence>
<feature type="chain" id="PRO_5015031046" evidence="1">
    <location>
        <begin position="18"/>
        <end position="175"/>
    </location>
</feature>
<dbReference type="STRING" id="34506.A0A090LLL5"/>
<feature type="signal peptide" evidence="1">
    <location>
        <begin position="1"/>
        <end position="17"/>
    </location>
</feature>
<dbReference type="OMA" id="LHERRDN"/>
<dbReference type="WormBase" id="SRAE_2000310200">
    <property type="protein sequence ID" value="SRP00720"/>
    <property type="gene ID" value="WBGene00263322"/>
</dbReference>
<dbReference type="PRINTS" id="PR00068">
    <property type="entry name" value="CUZNDISMTASE"/>
</dbReference>
<dbReference type="OrthoDB" id="2015551at2759"/>
<reference evidence="3 4" key="1">
    <citation type="submission" date="2014-09" db="EMBL/GenBank/DDBJ databases">
        <authorList>
            <person name="Martin A.A."/>
        </authorList>
    </citation>
    <scope>NUCLEOTIDE SEQUENCE</scope>
    <source>
        <strain evidence="4">ED321</strain>
        <strain evidence="3">ED321 Heterogonic</strain>
    </source>
</reference>